<sequence length="121" mass="12529">MLFCGVALGLYALVPGATSAGGQVGRAAMLMSGGISGLLALVTLLPMHVGGFYSDGARVRNLWRNGPAGQLEVAVLSAMVPLMASTRPRELSRQLLDRAAGLPGCRRSCRSSCTCFTISTS</sequence>
<organism evidence="2 3">
    <name type="scientific">Hymenobacter canadensis</name>
    <dbReference type="NCBI Taxonomy" id="2999067"/>
    <lineage>
        <taxon>Bacteria</taxon>
        <taxon>Pseudomonadati</taxon>
        <taxon>Bacteroidota</taxon>
        <taxon>Cytophagia</taxon>
        <taxon>Cytophagales</taxon>
        <taxon>Hymenobacteraceae</taxon>
        <taxon>Hymenobacter</taxon>
    </lineage>
</organism>
<evidence type="ECO:0000256" key="1">
    <source>
        <dbReference type="SAM" id="Phobius"/>
    </source>
</evidence>
<evidence type="ECO:0000313" key="2">
    <source>
        <dbReference type="EMBL" id="WBA43934.1"/>
    </source>
</evidence>
<feature type="transmembrane region" description="Helical" evidence="1">
    <location>
        <begin position="30"/>
        <end position="54"/>
    </location>
</feature>
<dbReference type="Proteomes" id="UP001211005">
    <property type="component" value="Plasmid unnamed1"/>
</dbReference>
<proteinExistence type="predicted"/>
<evidence type="ECO:0000313" key="3">
    <source>
        <dbReference type="Proteomes" id="UP001211005"/>
    </source>
</evidence>
<protein>
    <submittedName>
        <fullName evidence="2">Uncharacterized protein</fullName>
    </submittedName>
</protein>
<keyword evidence="3" id="KW-1185">Reference proteome</keyword>
<name>A0ABY7LVL3_9BACT</name>
<keyword evidence="2" id="KW-0614">Plasmid</keyword>
<keyword evidence="1" id="KW-0812">Transmembrane</keyword>
<dbReference type="RefSeq" id="WP_269561968.1">
    <property type="nucleotide sequence ID" value="NZ_CP114768.1"/>
</dbReference>
<gene>
    <name evidence="2" type="ORF">O3303_20420</name>
</gene>
<dbReference type="EMBL" id="CP114768">
    <property type="protein sequence ID" value="WBA43934.1"/>
    <property type="molecule type" value="Genomic_DNA"/>
</dbReference>
<keyword evidence="1" id="KW-1133">Transmembrane helix</keyword>
<reference evidence="2 3" key="1">
    <citation type="submission" date="2022-12" db="EMBL/GenBank/DDBJ databases">
        <title>Hymenobacter canadensis sp. nov. isolated from lake water of the Cambridge Bay, Canada.</title>
        <authorList>
            <person name="Kim W.H."/>
            <person name="Lee Y.M."/>
        </authorList>
    </citation>
    <scope>NUCLEOTIDE SEQUENCE [LARGE SCALE GENOMIC DNA]</scope>
    <source>
        <strain evidence="2 3">PAMC 29467</strain>
        <plasmid evidence="2 3">unnamed1</plasmid>
    </source>
</reference>
<accession>A0ABY7LVL3</accession>
<geneLocation type="plasmid" evidence="2 3">
    <name>unnamed1</name>
</geneLocation>
<keyword evidence="1" id="KW-0472">Membrane</keyword>